<accession>A0A9N9BSP6</accession>
<proteinExistence type="predicted"/>
<dbReference type="EMBL" id="CAJVPS010002887">
    <property type="protein sequence ID" value="CAG8578373.1"/>
    <property type="molecule type" value="Genomic_DNA"/>
</dbReference>
<protein>
    <submittedName>
        <fullName evidence="1">928_t:CDS:1</fullName>
    </submittedName>
</protein>
<sequence>MSISSYFNRKPCDWDIVDFLNKCKQGSFEQKIDRYLKSLKNISDNEKDKRKEKAMALLNKYKRKLLADPALVPQGTGDLLGCLCSKLLADFGISGNIATINDKTGTINGGTFEREQSLPSIPKSRKRKIKDLPEIKNIKMRLLEHQPENKGEEEIEMLTQDEVDIRNRLLRISYCTGPPEKNLETYSGIYGIYQPIHGTRTNIPTIVRKSCVAGRFDSFYHEAHDIAQHILIHFSLRLEAPMRVEYKGLDLERTYAMDTIITF</sequence>
<reference evidence="1" key="1">
    <citation type="submission" date="2021-06" db="EMBL/GenBank/DDBJ databases">
        <authorList>
            <person name="Kallberg Y."/>
            <person name="Tangrot J."/>
            <person name="Rosling A."/>
        </authorList>
    </citation>
    <scope>NUCLEOTIDE SEQUENCE</scope>
    <source>
        <strain evidence="1">FL130A</strain>
    </source>
</reference>
<dbReference type="OrthoDB" id="2397787at2759"/>
<name>A0A9N9BSP6_9GLOM</name>
<dbReference type="AlphaFoldDB" id="A0A9N9BSP6"/>
<evidence type="ECO:0000313" key="1">
    <source>
        <dbReference type="EMBL" id="CAG8578373.1"/>
    </source>
</evidence>
<comment type="caution">
    <text evidence="1">The sequence shown here is derived from an EMBL/GenBank/DDBJ whole genome shotgun (WGS) entry which is preliminary data.</text>
</comment>
<organism evidence="1 2">
    <name type="scientific">Ambispora leptoticha</name>
    <dbReference type="NCBI Taxonomy" id="144679"/>
    <lineage>
        <taxon>Eukaryota</taxon>
        <taxon>Fungi</taxon>
        <taxon>Fungi incertae sedis</taxon>
        <taxon>Mucoromycota</taxon>
        <taxon>Glomeromycotina</taxon>
        <taxon>Glomeromycetes</taxon>
        <taxon>Archaeosporales</taxon>
        <taxon>Ambisporaceae</taxon>
        <taxon>Ambispora</taxon>
    </lineage>
</organism>
<dbReference type="Proteomes" id="UP000789508">
    <property type="component" value="Unassembled WGS sequence"/>
</dbReference>
<gene>
    <name evidence="1" type="ORF">ALEPTO_LOCUS7139</name>
</gene>
<keyword evidence="2" id="KW-1185">Reference proteome</keyword>
<evidence type="ECO:0000313" key="2">
    <source>
        <dbReference type="Proteomes" id="UP000789508"/>
    </source>
</evidence>